<accession>A0A1G2D9P0</accession>
<reference evidence="3 4" key="1">
    <citation type="journal article" date="2016" name="Nat. Commun.">
        <title>Thousands of microbial genomes shed light on interconnected biogeochemical processes in an aquifer system.</title>
        <authorList>
            <person name="Anantharaman K."/>
            <person name="Brown C.T."/>
            <person name="Hug L.A."/>
            <person name="Sharon I."/>
            <person name="Castelle C.J."/>
            <person name="Probst A.J."/>
            <person name="Thomas B.C."/>
            <person name="Singh A."/>
            <person name="Wilkins M.J."/>
            <person name="Karaoz U."/>
            <person name="Brodie E.L."/>
            <person name="Williams K.H."/>
            <person name="Hubbard S.S."/>
            <person name="Banfield J.F."/>
        </authorList>
    </citation>
    <scope>NUCLEOTIDE SEQUENCE [LARGE SCALE GENOMIC DNA]</scope>
</reference>
<evidence type="ECO:0000256" key="1">
    <source>
        <dbReference type="ARBA" id="ARBA00023002"/>
    </source>
</evidence>
<dbReference type="SUPFAM" id="SSF51395">
    <property type="entry name" value="FMN-linked oxidoreductases"/>
    <property type="match status" value="1"/>
</dbReference>
<evidence type="ECO:0000313" key="3">
    <source>
        <dbReference type="EMBL" id="OGZ09650.1"/>
    </source>
</evidence>
<comment type="caution">
    <text evidence="3">The sequence shown here is derived from an EMBL/GenBank/DDBJ whole genome shotgun (WGS) entry which is preliminary data.</text>
</comment>
<dbReference type="Pfam" id="PF01180">
    <property type="entry name" value="DHO_dh"/>
    <property type="match status" value="1"/>
</dbReference>
<gene>
    <name evidence="3" type="ORF">A3D67_01050</name>
</gene>
<dbReference type="InterPro" id="IPR013785">
    <property type="entry name" value="Aldolase_TIM"/>
</dbReference>
<evidence type="ECO:0000259" key="2">
    <source>
        <dbReference type="Pfam" id="PF01180"/>
    </source>
</evidence>
<dbReference type="GO" id="GO:0005737">
    <property type="term" value="C:cytoplasm"/>
    <property type="evidence" value="ECO:0007669"/>
    <property type="project" value="InterPro"/>
</dbReference>
<proteinExistence type="predicted"/>
<organism evidence="3 4">
    <name type="scientific">Candidatus Lloydbacteria bacterium RIFCSPHIGHO2_02_FULL_51_22</name>
    <dbReference type="NCBI Taxonomy" id="1798663"/>
    <lineage>
        <taxon>Bacteria</taxon>
        <taxon>Candidatus Lloydiibacteriota</taxon>
    </lineage>
</organism>
<protein>
    <recommendedName>
        <fullName evidence="2">Dihydroorotate dehydrogenase catalytic domain-containing protein</fullName>
    </recommendedName>
</protein>
<dbReference type="InterPro" id="IPR005720">
    <property type="entry name" value="Dihydroorotate_DH_cat"/>
</dbReference>
<evidence type="ECO:0000313" key="4">
    <source>
        <dbReference type="Proteomes" id="UP000178099"/>
    </source>
</evidence>
<keyword evidence="1" id="KW-0560">Oxidoreductase</keyword>
<dbReference type="Proteomes" id="UP000178099">
    <property type="component" value="Unassembled WGS sequence"/>
</dbReference>
<dbReference type="GO" id="GO:0016627">
    <property type="term" value="F:oxidoreductase activity, acting on the CH-CH group of donors"/>
    <property type="evidence" value="ECO:0007669"/>
    <property type="project" value="InterPro"/>
</dbReference>
<dbReference type="EMBL" id="MHLN01000048">
    <property type="protein sequence ID" value="OGZ09650.1"/>
    <property type="molecule type" value="Genomic_DNA"/>
</dbReference>
<name>A0A1G2D9P0_9BACT</name>
<feature type="domain" description="Dihydroorotate dehydrogenase catalytic" evidence="2">
    <location>
        <begin position="68"/>
        <end position="300"/>
    </location>
</feature>
<dbReference type="Gene3D" id="3.20.20.70">
    <property type="entry name" value="Aldolase class I"/>
    <property type="match status" value="1"/>
</dbReference>
<dbReference type="AlphaFoldDB" id="A0A1G2D9P0"/>
<sequence length="317" mass="34637">MRLRDVDFGPVWGASGVQGFFGEGYPFHRFIPGLSFEGMTFVAKTTTLLAQVGNMPLREDGITPRHLKPSCIKVYPWKGAALNAVALSGPGAHALLEKGLWQKRTKPFFLSFGAVAKDRAGRVEELRRFVVLLSAYLPAFRTSIGLQINFSCPNTGLEQFMLEEVAESLEIASVLGIPLVPKISVLVSVDDARKIAEHPACDALCISNTIPWGARPADIRWRTWSSWSMRDTLSPLAQFGGGGLSGAPLFPLVRHWLKRAGKKEMPKPICAGGGILAPEQVLAYAVYGARAVSIGSVTMLRPWRVKRLIGTAYKHII</sequence>